<dbReference type="RefSeq" id="WP_353547890.1">
    <property type="nucleotide sequence ID" value="NZ_JAGKSB010000017.1"/>
</dbReference>
<dbReference type="InterPro" id="IPR051606">
    <property type="entry name" value="Polyketide_Oxido-like"/>
</dbReference>
<dbReference type="AlphaFoldDB" id="A0A8T4HB98"/>
<dbReference type="GO" id="GO:0016646">
    <property type="term" value="F:oxidoreductase activity, acting on the CH-NH group of donors, NAD or NADP as acceptor"/>
    <property type="evidence" value="ECO:0007669"/>
    <property type="project" value="TreeGrafter"/>
</dbReference>
<dbReference type="Gene3D" id="3.40.50.720">
    <property type="entry name" value="NAD(P)-binding Rossmann-like Domain"/>
    <property type="match status" value="1"/>
</dbReference>
<reference evidence="2" key="1">
    <citation type="submission" date="2021-03" db="EMBL/GenBank/DDBJ databases">
        <authorList>
            <person name="Lu T."/>
            <person name="Wang Q."/>
            <person name="Han X."/>
        </authorList>
    </citation>
    <scope>NUCLEOTIDE SEQUENCE</scope>
    <source>
        <strain evidence="2">WQ 2009</strain>
    </source>
</reference>
<dbReference type="Pfam" id="PF13460">
    <property type="entry name" value="NAD_binding_10"/>
    <property type="match status" value="1"/>
</dbReference>
<protein>
    <submittedName>
        <fullName evidence="2">NAD(P)H-binding protein</fullName>
    </submittedName>
</protein>
<evidence type="ECO:0000313" key="3">
    <source>
        <dbReference type="Proteomes" id="UP000679691"/>
    </source>
</evidence>
<feature type="domain" description="NAD(P)-binding" evidence="1">
    <location>
        <begin position="7"/>
        <end position="202"/>
    </location>
</feature>
<gene>
    <name evidence="2" type="ORF">J5U18_12600</name>
</gene>
<accession>A0A8T4HB98</accession>
<comment type="caution">
    <text evidence="2">The sequence shown here is derived from an EMBL/GenBank/DDBJ whole genome shotgun (WGS) entry which is preliminary data.</text>
</comment>
<evidence type="ECO:0000259" key="1">
    <source>
        <dbReference type="Pfam" id="PF13460"/>
    </source>
</evidence>
<dbReference type="PANTHER" id="PTHR43355:SF2">
    <property type="entry name" value="FLAVIN REDUCTASE (NADPH)"/>
    <property type="match status" value="1"/>
</dbReference>
<dbReference type="EMBL" id="JAGKSB010000017">
    <property type="protein sequence ID" value="MBP3944380.1"/>
    <property type="molecule type" value="Genomic_DNA"/>
</dbReference>
<dbReference type="Proteomes" id="UP000679691">
    <property type="component" value="Unassembled WGS sequence"/>
</dbReference>
<name>A0A8T4HB98_9SPHI</name>
<dbReference type="SUPFAM" id="SSF51735">
    <property type="entry name" value="NAD(P)-binding Rossmann-fold domains"/>
    <property type="match status" value="1"/>
</dbReference>
<keyword evidence="3" id="KW-1185">Reference proteome</keyword>
<proteinExistence type="predicted"/>
<sequence>MKIAIIGISGFVGKTITKELVERNHQVLGICRQNILSDTQNLTYRSLDVNQTDQLAKELAEYDVVVSAFSAGWNQENMHLKFVDGSTSILKAVKLAKVKRFIVIGGAGTLYVNELIQAVDTPEFPEAFKAVALAAREYYQILKREEDLNWLYFSPAFEIHPGITTGRTGNYRHRMNHPIFDENGKSTLSVEDLAVAIADEIEAPKYSQTIFTAAY</sequence>
<dbReference type="InterPro" id="IPR016040">
    <property type="entry name" value="NAD(P)-bd_dom"/>
</dbReference>
<dbReference type="InterPro" id="IPR036291">
    <property type="entry name" value="NAD(P)-bd_dom_sf"/>
</dbReference>
<evidence type="ECO:0000313" key="2">
    <source>
        <dbReference type="EMBL" id="MBP3944380.1"/>
    </source>
</evidence>
<dbReference type="PANTHER" id="PTHR43355">
    <property type="entry name" value="FLAVIN REDUCTASE (NADPH)"/>
    <property type="match status" value="1"/>
</dbReference>
<organism evidence="2 3">
    <name type="scientific">Rhinopithecimicrobium faecis</name>
    <dbReference type="NCBI Taxonomy" id="2820698"/>
    <lineage>
        <taxon>Bacteria</taxon>
        <taxon>Pseudomonadati</taxon>
        <taxon>Bacteroidota</taxon>
        <taxon>Sphingobacteriia</taxon>
        <taxon>Sphingobacteriales</taxon>
        <taxon>Sphingobacteriaceae</taxon>
        <taxon>Rhinopithecimicrobium</taxon>
    </lineage>
</organism>